<accession>A0A1N7JE87</accession>
<evidence type="ECO:0000313" key="2">
    <source>
        <dbReference type="Proteomes" id="UP000186373"/>
    </source>
</evidence>
<gene>
    <name evidence="1" type="ORF">SAMN05421639_106101</name>
</gene>
<dbReference type="AlphaFoldDB" id="A0A1N7JE87"/>
<reference evidence="2" key="1">
    <citation type="submission" date="2017-01" db="EMBL/GenBank/DDBJ databases">
        <authorList>
            <person name="Varghese N."/>
            <person name="Submissions S."/>
        </authorList>
    </citation>
    <scope>NUCLEOTIDE SEQUENCE [LARGE SCALE GENOMIC DNA]</scope>
    <source>
        <strain evidence="2">DSM 17126</strain>
    </source>
</reference>
<dbReference type="EMBL" id="FTNY01000006">
    <property type="protein sequence ID" value="SIS47683.1"/>
    <property type="molecule type" value="Genomic_DNA"/>
</dbReference>
<protein>
    <recommendedName>
        <fullName evidence="3">HEPN AbiU2-like domain-containing protein</fullName>
    </recommendedName>
</protein>
<evidence type="ECO:0000313" key="1">
    <source>
        <dbReference type="EMBL" id="SIS47683.1"/>
    </source>
</evidence>
<dbReference type="Proteomes" id="UP000186373">
    <property type="component" value="Unassembled WGS sequence"/>
</dbReference>
<dbReference type="RefSeq" id="WP_076509644.1">
    <property type="nucleotide sequence ID" value="NZ_FTNY01000006.1"/>
</dbReference>
<organism evidence="1 2">
    <name type="scientific">Chryseobacterium shigense</name>
    <dbReference type="NCBI Taxonomy" id="297244"/>
    <lineage>
        <taxon>Bacteria</taxon>
        <taxon>Pseudomonadati</taxon>
        <taxon>Bacteroidota</taxon>
        <taxon>Flavobacteriia</taxon>
        <taxon>Flavobacteriales</taxon>
        <taxon>Weeksellaceae</taxon>
        <taxon>Chryseobacterium group</taxon>
        <taxon>Chryseobacterium</taxon>
    </lineage>
</organism>
<evidence type="ECO:0008006" key="3">
    <source>
        <dbReference type="Google" id="ProtNLM"/>
    </source>
</evidence>
<keyword evidence="2" id="KW-1185">Reference proteome</keyword>
<dbReference type="OrthoDB" id="1097701at2"/>
<sequence length="185" mass="22443">MNEIKKVLFEYFLNDARDYLLRYNQLEESATHIGLRSKLVIELMFSLECSLKALFIFETELDEKRAYEKIKKLSHNIQKIVDNLTQNSKNEFNRLITIDFDNYKVFHRYMFESEMAFREEFGVLGEKYYNTINNPQWRKSFYNGIQSFIKYVETKIPFEFKMQSFSDTDFEKEISKYNRLKNIIS</sequence>
<proteinExistence type="predicted"/>
<name>A0A1N7JE87_9FLAO</name>